<dbReference type="Pfam" id="PF03698">
    <property type="entry name" value="UPF0180"/>
    <property type="match status" value="1"/>
</dbReference>
<dbReference type="STRING" id="1121302.SAMN02745163_04063"/>
<keyword evidence="2" id="KW-1185">Reference proteome</keyword>
<dbReference type="RefSeq" id="WP_072992584.1">
    <property type="nucleotide sequence ID" value="NZ_FQZB01000020.1"/>
</dbReference>
<dbReference type="AlphaFoldDB" id="A0A1M6TK03"/>
<evidence type="ECO:0000313" key="1">
    <source>
        <dbReference type="EMBL" id="SHK57305.1"/>
    </source>
</evidence>
<name>A0A1M6TK03_9CLOT</name>
<reference evidence="1 2" key="1">
    <citation type="submission" date="2016-11" db="EMBL/GenBank/DDBJ databases">
        <authorList>
            <person name="Jaros S."/>
            <person name="Januszkiewicz K."/>
            <person name="Wedrychowicz H."/>
        </authorList>
    </citation>
    <scope>NUCLEOTIDE SEQUENCE [LARGE SCALE GENOMIC DNA]</scope>
    <source>
        <strain evidence="1 2">DSM 21758</strain>
    </source>
</reference>
<proteinExistence type="predicted"/>
<dbReference type="OrthoDB" id="1954110at2"/>
<sequence>MRLYITSELKQLKEELYNRGFEIVDNAQEDYDAAICNLKSINTAELNYKYNKIEGAIIIDKGSKDINDIENILMNKNNNY</sequence>
<dbReference type="Proteomes" id="UP000184310">
    <property type="component" value="Unassembled WGS sequence"/>
</dbReference>
<gene>
    <name evidence="1" type="ORF">SAMN02745163_04063</name>
</gene>
<organism evidence="1 2">
    <name type="scientific">Clostridium cavendishii DSM 21758</name>
    <dbReference type="NCBI Taxonomy" id="1121302"/>
    <lineage>
        <taxon>Bacteria</taxon>
        <taxon>Bacillati</taxon>
        <taxon>Bacillota</taxon>
        <taxon>Clostridia</taxon>
        <taxon>Eubacteriales</taxon>
        <taxon>Clostridiaceae</taxon>
        <taxon>Clostridium</taxon>
    </lineage>
</organism>
<accession>A0A1M6TK03</accession>
<protein>
    <submittedName>
        <fullName evidence="1">Uncharacterized protein family (UPF0180)</fullName>
    </submittedName>
</protein>
<evidence type="ECO:0000313" key="2">
    <source>
        <dbReference type="Proteomes" id="UP000184310"/>
    </source>
</evidence>
<dbReference type="EMBL" id="FQZB01000020">
    <property type="protein sequence ID" value="SHK57305.1"/>
    <property type="molecule type" value="Genomic_DNA"/>
</dbReference>
<dbReference type="InterPro" id="IPR005370">
    <property type="entry name" value="UPF0180"/>
</dbReference>